<proteinExistence type="predicted"/>
<protein>
    <submittedName>
        <fullName evidence="1">Uncharacterized protein</fullName>
    </submittedName>
</protein>
<dbReference type="Proteomes" id="UP000799118">
    <property type="component" value="Unassembled WGS sequence"/>
</dbReference>
<evidence type="ECO:0000313" key="2">
    <source>
        <dbReference type="Proteomes" id="UP000799118"/>
    </source>
</evidence>
<dbReference type="OrthoDB" id="3213671at2759"/>
<gene>
    <name evidence="1" type="ORF">BT96DRAFT_858424</name>
</gene>
<accession>A0A6A4HPQ7</accession>
<dbReference type="EMBL" id="ML769471">
    <property type="protein sequence ID" value="KAE9399338.1"/>
    <property type="molecule type" value="Genomic_DNA"/>
</dbReference>
<sequence>MAELIRSAKSSSDWNEYELFAFNIVIEDFDAATFFGTPQLPATTVSPVILNNIARPPPPAVITKDERLFFEFLNRANVMEKAAVDDFTGHILRMLDFDGDERSITTKRELSFTMCGTRVRAKADLAVMFRSSTVIDEPILQLIAEAIAAFVENNRVMQPPLAQQIIPAMTMVGPRPIFYKVPVTQDLVSALVTGQYPAQPTVVQRLVPPVPEEEAYMIHGMNPLVDRRIVFQCLEAMRTLLVSS</sequence>
<dbReference type="AlphaFoldDB" id="A0A6A4HPQ7"/>
<organism evidence="1 2">
    <name type="scientific">Gymnopus androsaceus JB14</name>
    <dbReference type="NCBI Taxonomy" id="1447944"/>
    <lineage>
        <taxon>Eukaryota</taxon>
        <taxon>Fungi</taxon>
        <taxon>Dikarya</taxon>
        <taxon>Basidiomycota</taxon>
        <taxon>Agaricomycotina</taxon>
        <taxon>Agaricomycetes</taxon>
        <taxon>Agaricomycetidae</taxon>
        <taxon>Agaricales</taxon>
        <taxon>Marasmiineae</taxon>
        <taxon>Omphalotaceae</taxon>
        <taxon>Gymnopus</taxon>
    </lineage>
</organism>
<reference evidence="1" key="1">
    <citation type="journal article" date="2019" name="Environ. Microbiol.">
        <title>Fungal ecological strategies reflected in gene transcription - a case study of two litter decomposers.</title>
        <authorList>
            <person name="Barbi F."/>
            <person name="Kohler A."/>
            <person name="Barry K."/>
            <person name="Baskaran P."/>
            <person name="Daum C."/>
            <person name="Fauchery L."/>
            <person name="Ihrmark K."/>
            <person name="Kuo A."/>
            <person name="LaButti K."/>
            <person name="Lipzen A."/>
            <person name="Morin E."/>
            <person name="Grigoriev I.V."/>
            <person name="Henrissat B."/>
            <person name="Lindahl B."/>
            <person name="Martin F."/>
        </authorList>
    </citation>
    <scope>NUCLEOTIDE SEQUENCE</scope>
    <source>
        <strain evidence="1">JB14</strain>
    </source>
</reference>
<name>A0A6A4HPQ7_9AGAR</name>
<evidence type="ECO:0000313" key="1">
    <source>
        <dbReference type="EMBL" id="KAE9399338.1"/>
    </source>
</evidence>
<keyword evidence="2" id="KW-1185">Reference proteome</keyword>